<dbReference type="GO" id="GO:0005886">
    <property type="term" value="C:plasma membrane"/>
    <property type="evidence" value="ECO:0007669"/>
    <property type="project" value="UniProtKB-SubCell"/>
</dbReference>
<feature type="transmembrane region" description="Helical" evidence="9">
    <location>
        <begin position="164"/>
        <end position="186"/>
    </location>
</feature>
<reference evidence="10 11" key="1">
    <citation type="journal article" date="2018" name="Plant J.">
        <title>Genome sequences of Chlorella sorokiniana UTEX 1602 and Micractinium conductrix SAG 241.80: implications to maltose excretion by a green alga.</title>
        <authorList>
            <person name="Arriola M.B."/>
            <person name="Velmurugan N."/>
            <person name="Zhang Y."/>
            <person name="Plunkett M.H."/>
            <person name="Hondzo H."/>
            <person name="Barney B.M."/>
        </authorList>
    </citation>
    <scope>NUCLEOTIDE SEQUENCE [LARGE SCALE GENOMIC DNA]</scope>
    <source>
        <strain evidence="11">UTEX 1602</strain>
    </source>
</reference>
<evidence type="ECO:0000256" key="5">
    <source>
        <dbReference type="ARBA" id="ARBA00022692"/>
    </source>
</evidence>
<dbReference type="PANTHER" id="PTHR19139">
    <property type="entry name" value="AQUAPORIN TRANSPORTER"/>
    <property type="match status" value="1"/>
</dbReference>
<keyword evidence="4" id="KW-1003">Cell membrane</keyword>
<dbReference type="InterPro" id="IPR034294">
    <property type="entry name" value="Aquaporin_transptr"/>
</dbReference>
<dbReference type="InterPro" id="IPR022357">
    <property type="entry name" value="MIP_CS"/>
</dbReference>
<evidence type="ECO:0000313" key="10">
    <source>
        <dbReference type="EMBL" id="PRW20943.1"/>
    </source>
</evidence>
<keyword evidence="11" id="KW-1185">Reference proteome</keyword>
<comment type="caution">
    <text evidence="10">The sequence shown here is derived from an EMBL/GenBank/DDBJ whole genome shotgun (WGS) entry which is preliminary data.</text>
</comment>
<proteinExistence type="inferred from homology"/>
<dbReference type="SUPFAM" id="SSF81338">
    <property type="entry name" value="Aquaporin-like"/>
    <property type="match status" value="1"/>
</dbReference>
<dbReference type="InterPro" id="IPR000425">
    <property type="entry name" value="MIP"/>
</dbReference>
<keyword evidence="6 9" id="KW-1133">Transmembrane helix</keyword>
<evidence type="ECO:0000256" key="9">
    <source>
        <dbReference type="SAM" id="Phobius"/>
    </source>
</evidence>
<dbReference type="PANTHER" id="PTHR19139:SF199">
    <property type="entry name" value="MIP17260P"/>
    <property type="match status" value="1"/>
</dbReference>
<accession>A0A2P6TE75</accession>
<dbReference type="GO" id="GO:0015250">
    <property type="term" value="F:water channel activity"/>
    <property type="evidence" value="ECO:0007669"/>
    <property type="project" value="TreeGrafter"/>
</dbReference>
<gene>
    <name evidence="10" type="ORF">C2E21_8637</name>
</gene>
<dbReference type="PROSITE" id="PS00221">
    <property type="entry name" value="MIP"/>
    <property type="match status" value="1"/>
</dbReference>
<feature type="transmembrane region" description="Helical" evidence="9">
    <location>
        <begin position="198"/>
        <end position="217"/>
    </location>
</feature>
<evidence type="ECO:0000256" key="8">
    <source>
        <dbReference type="RuleBase" id="RU000477"/>
    </source>
</evidence>
<dbReference type="InterPro" id="IPR023271">
    <property type="entry name" value="Aquaporin-like"/>
</dbReference>
<feature type="transmembrane region" description="Helical" evidence="9">
    <location>
        <begin position="240"/>
        <end position="261"/>
    </location>
</feature>
<feature type="transmembrane region" description="Helical" evidence="9">
    <location>
        <begin position="21"/>
        <end position="45"/>
    </location>
</feature>
<dbReference type="OrthoDB" id="3222at2759"/>
<evidence type="ECO:0000256" key="4">
    <source>
        <dbReference type="ARBA" id="ARBA00022475"/>
    </source>
</evidence>
<keyword evidence="5 8" id="KW-0812">Transmembrane</keyword>
<dbReference type="AlphaFoldDB" id="A0A2P6TE75"/>
<organism evidence="10 11">
    <name type="scientific">Chlorella sorokiniana</name>
    <name type="common">Freshwater green alga</name>
    <dbReference type="NCBI Taxonomy" id="3076"/>
    <lineage>
        <taxon>Eukaryota</taxon>
        <taxon>Viridiplantae</taxon>
        <taxon>Chlorophyta</taxon>
        <taxon>core chlorophytes</taxon>
        <taxon>Trebouxiophyceae</taxon>
        <taxon>Chlorellales</taxon>
        <taxon>Chlorellaceae</taxon>
        <taxon>Chlorella clade</taxon>
        <taxon>Chlorella</taxon>
    </lineage>
</organism>
<dbReference type="Proteomes" id="UP000239899">
    <property type="component" value="Unassembled WGS sequence"/>
</dbReference>
<dbReference type="STRING" id="3076.A0A2P6TE75"/>
<dbReference type="PRINTS" id="PR00783">
    <property type="entry name" value="MINTRINSICP"/>
</dbReference>
<keyword evidence="7 9" id="KW-0472">Membrane</keyword>
<dbReference type="CDD" id="cd00333">
    <property type="entry name" value="MIP"/>
    <property type="match status" value="1"/>
</dbReference>
<keyword evidence="3 8" id="KW-0813">Transport</keyword>
<dbReference type="EMBL" id="LHPG02000021">
    <property type="protein sequence ID" value="PRW20943.1"/>
    <property type="molecule type" value="Genomic_DNA"/>
</dbReference>
<evidence type="ECO:0000256" key="7">
    <source>
        <dbReference type="ARBA" id="ARBA00023136"/>
    </source>
</evidence>
<dbReference type="Pfam" id="PF00230">
    <property type="entry name" value="MIP"/>
    <property type="match status" value="1"/>
</dbReference>
<feature type="transmembrane region" description="Helical" evidence="9">
    <location>
        <begin position="124"/>
        <end position="144"/>
    </location>
</feature>
<comment type="similarity">
    <text evidence="2 8">Belongs to the MIP/aquaporin (TC 1.A.8) family.</text>
</comment>
<evidence type="ECO:0000256" key="6">
    <source>
        <dbReference type="ARBA" id="ARBA00022989"/>
    </source>
</evidence>
<evidence type="ECO:0000313" key="11">
    <source>
        <dbReference type="Proteomes" id="UP000239899"/>
    </source>
</evidence>
<evidence type="ECO:0000256" key="1">
    <source>
        <dbReference type="ARBA" id="ARBA00004651"/>
    </source>
</evidence>
<comment type="subcellular location">
    <subcellularLocation>
        <location evidence="1">Cell membrane</location>
        <topology evidence="1">Multi-pass membrane protein</topology>
    </subcellularLocation>
</comment>
<protein>
    <submittedName>
        <fullName evidence="10">Aquaporin-1</fullName>
    </submittedName>
</protein>
<name>A0A2P6TE75_CHLSO</name>
<evidence type="ECO:0000256" key="3">
    <source>
        <dbReference type="ARBA" id="ARBA00022448"/>
    </source>
</evidence>
<evidence type="ECO:0000256" key="2">
    <source>
        <dbReference type="ARBA" id="ARBA00006175"/>
    </source>
</evidence>
<sequence length="290" mass="30396">MVWEAHLSMMKKTAMNTHVNLRHMLAELVGMALFVFVGTGAAVFFSDPKSTDFTNAAAMISNTRLEPLFNVITTNSSFGVVTALAFGIGIMVAAFSIGHVSGCHLNPAVTISLLLSGNCGIGQAIANIVAQCGGACIGSLLLWGTSDLRSHGLGANSVGDAYSVGNAVLGEIVCTFLLCYVVHMTAVDKNSPPSTNGLAPIAIGFAVFLGHAVLIPLDGCSINPARSFGPALVANRWKDFWVFVVGPIAGAILSVPMFFLISQPWEAKRDAKGRVVEDPQDGTMKIESAI</sequence>
<feature type="transmembrane region" description="Helical" evidence="9">
    <location>
        <begin position="78"/>
        <end position="103"/>
    </location>
</feature>
<dbReference type="Gene3D" id="1.20.1080.10">
    <property type="entry name" value="Glycerol uptake facilitator protein"/>
    <property type="match status" value="1"/>
</dbReference>